<reference evidence="1 2" key="1">
    <citation type="submission" date="2015-10" db="EMBL/GenBank/DDBJ databases">
        <title>Draft genome sequence of Streptomyces bungoensis DSM 41781, type strain for the species Streptomyces bungoensis.</title>
        <authorList>
            <person name="Ruckert C."/>
            <person name="Winkler A."/>
            <person name="Kalinowski J."/>
            <person name="Kampfer P."/>
            <person name="Glaeser S."/>
        </authorList>
    </citation>
    <scope>NUCLEOTIDE SEQUENCE [LARGE SCALE GENOMIC DNA]</scope>
    <source>
        <strain evidence="1 2">DSM 41781</strain>
    </source>
</reference>
<protein>
    <submittedName>
        <fullName evidence="1">Uncharacterized protein</fullName>
    </submittedName>
</protein>
<evidence type="ECO:0000313" key="1">
    <source>
        <dbReference type="EMBL" id="KUN89491.1"/>
    </source>
</evidence>
<dbReference type="AlphaFoldDB" id="A0A117RGI1"/>
<dbReference type="EMBL" id="LMWX01000007">
    <property type="protein sequence ID" value="KUN89491.1"/>
    <property type="molecule type" value="Genomic_DNA"/>
</dbReference>
<proteinExistence type="predicted"/>
<comment type="caution">
    <text evidence="1">The sequence shown here is derived from an EMBL/GenBank/DDBJ whole genome shotgun (WGS) entry which is preliminary data.</text>
</comment>
<keyword evidence="2" id="KW-1185">Reference proteome</keyword>
<dbReference type="Proteomes" id="UP000053024">
    <property type="component" value="Unassembled WGS sequence"/>
</dbReference>
<sequence>MGGCDRSGAGCRGGHRLAGGRCRVGDDRDRFTGGRVVGASVQLTATVVPVIVTRVPPPVEP</sequence>
<evidence type="ECO:0000313" key="2">
    <source>
        <dbReference type="Proteomes" id="UP000053024"/>
    </source>
</evidence>
<name>A0A117RGI1_9ACTN</name>
<organism evidence="1 2">
    <name type="scientific">Streptomyces bungoensis</name>
    <dbReference type="NCBI Taxonomy" id="285568"/>
    <lineage>
        <taxon>Bacteria</taxon>
        <taxon>Bacillati</taxon>
        <taxon>Actinomycetota</taxon>
        <taxon>Actinomycetes</taxon>
        <taxon>Kitasatosporales</taxon>
        <taxon>Streptomycetaceae</taxon>
        <taxon>Streptomyces</taxon>
    </lineage>
</organism>
<gene>
    <name evidence="1" type="ORF">AQJ66_04840</name>
</gene>
<accession>A0A117RGI1</accession>